<feature type="domain" description="AGRL2-4 GAIN subdomain A" evidence="6">
    <location>
        <begin position="241"/>
        <end position="294"/>
    </location>
</feature>
<dbReference type="Gene3D" id="1.25.40.610">
    <property type="match status" value="1"/>
</dbReference>
<evidence type="ECO:0000259" key="6">
    <source>
        <dbReference type="Pfam" id="PF16489"/>
    </source>
</evidence>
<dbReference type="EMBL" id="JANIIK010000039">
    <property type="protein sequence ID" value="KAJ3609083.1"/>
    <property type="molecule type" value="Genomic_DNA"/>
</dbReference>
<gene>
    <name evidence="8" type="ORF">NHX12_023610</name>
</gene>
<evidence type="ECO:0000256" key="4">
    <source>
        <dbReference type="ARBA" id="ARBA00023157"/>
    </source>
</evidence>
<sequence>MNTAGGVCLSVLSSFLAGALATSALALVHLSAPATANSGAEGSLSSSGAASSGAMLQPGGRLAVRLLLPAGALPPPATWLLLVPGEPQPYQETLELRLVEVLLINNQNSSQFTCGVLCRWLEECLLGGGRHGGESHEDRGDDRCSVTQTGCVCPNHNMAAVPPAVSLLTATPHDDTTRDCSPGHDTCCVTDQNSNMVNAIEPRDVGQAPHEICKDEFLLSMEWKRASAGETVYSKCLTNATEHLAKGKRTLAGEGMSQIVRSLLELLQRRSFHSGDLLFSTHILRNVTDTFKRATYIPAPDDVQVSPGAALLMRILEDFIHLIGEAQKPFQSVLVVTNNLMITIQREPVSAVSSDINFPLKGRRGIKDWARTAEDKLYIPKE</sequence>
<feature type="signal peptide" evidence="5">
    <location>
        <begin position="1"/>
        <end position="21"/>
    </location>
</feature>
<comment type="caution">
    <text evidence="8">The sequence shown here is derived from an EMBL/GenBank/DDBJ whole genome shotgun (WGS) entry which is preliminary data.</text>
</comment>
<dbReference type="Proteomes" id="UP001148018">
    <property type="component" value="Unassembled WGS sequence"/>
</dbReference>
<keyword evidence="4" id="KW-1015">Disulfide bond</keyword>
<evidence type="ECO:0000313" key="8">
    <source>
        <dbReference type="EMBL" id="KAJ3609083.1"/>
    </source>
</evidence>
<organism evidence="8 9">
    <name type="scientific">Muraenolepis orangiensis</name>
    <name type="common">Patagonian moray cod</name>
    <dbReference type="NCBI Taxonomy" id="630683"/>
    <lineage>
        <taxon>Eukaryota</taxon>
        <taxon>Metazoa</taxon>
        <taxon>Chordata</taxon>
        <taxon>Craniata</taxon>
        <taxon>Vertebrata</taxon>
        <taxon>Euteleostomi</taxon>
        <taxon>Actinopterygii</taxon>
        <taxon>Neopterygii</taxon>
        <taxon>Teleostei</taxon>
        <taxon>Neoteleostei</taxon>
        <taxon>Acanthomorphata</taxon>
        <taxon>Zeiogadaria</taxon>
        <taxon>Gadariae</taxon>
        <taxon>Gadiformes</taxon>
        <taxon>Muraenolepidoidei</taxon>
        <taxon>Muraenolepididae</taxon>
        <taxon>Muraenolepis</taxon>
    </lineage>
</organism>
<feature type="chain" id="PRO_5040208728" evidence="5">
    <location>
        <begin position="22"/>
        <end position="382"/>
    </location>
</feature>
<dbReference type="GO" id="GO:0005576">
    <property type="term" value="C:extracellular region"/>
    <property type="evidence" value="ECO:0007669"/>
    <property type="project" value="UniProtKB-SubCell"/>
</dbReference>
<evidence type="ECO:0000256" key="1">
    <source>
        <dbReference type="ARBA" id="ARBA00004613"/>
    </source>
</evidence>
<keyword evidence="2" id="KW-0964">Secreted</keyword>
<accession>A0A9Q0EMF5</accession>
<dbReference type="OrthoDB" id="5989160at2759"/>
<dbReference type="InterPro" id="IPR051867">
    <property type="entry name" value="Angio_Inhib/Adhesion_GPCR"/>
</dbReference>
<feature type="domain" description="Adhesion G protein-coupled receptor B N-terminal" evidence="7">
    <location>
        <begin position="88"/>
        <end position="157"/>
    </location>
</feature>
<evidence type="ECO:0000259" key="7">
    <source>
        <dbReference type="Pfam" id="PF19188"/>
    </source>
</evidence>
<proteinExistence type="predicted"/>
<dbReference type="GO" id="GO:0005886">
    <property type="term" value="C:plasma membrane"/>
    <property type="evidence" value="ECO:0007669"/>
    <property type="project" value="InterPro"/>
</dbReference>
<evidence type="ECO:0000256" key="2">
    <source>
        <dbReference type="ARBA" id="ARBA00022525"/>
    </source>
</evidence>
<dbReference type="PANTHER" id="PTHR10239:SF32">
    <property type="entry name" value="ADHESION G PROTEIN-COUPLED RECEPTOR B2"/>
    <property type="match status" value="1"/>
</dbReference>
<dbReference type="Pfam" id="PF19188">
    <property type="entry name" value="AGRB_N"/>
    <property type="match status" value="1"/>
</dbReference>
<name>A0A9Q0EMF5_9TELE</name>
<feature type="non-terminal residue" evidence="8">
    <location>
        <position position="1"/>
    </location>
</feature>
<protein>
    <submittedName>
        <fullName evidence="8">Uncharacterized protein</fullName>
    </submittedName>
</protein>
<dbReference type="InterPro" id="IPR046338">
    <property type="entry name" value="GAIN_dom_sf"/>
</dbReference>
<dbReference type="Pfam" id="PF16489">
    <property type="entry name" value="GAIN"/>
    <property type="match status" value="1"/>
</dbReference>
<dbReference type="AlphaFoldDB" id="A0A9Q0EMF5"/>
<dbReference type="GO" id="GO:0004930">
    <property type="term" value="F:G protein-coupled receptor activity"/>
    <property type="evidence" value="ECO:0007669"/>
    <property type="project" value="InterPro"/>
</dbReference>
<evidence type="ECO:0000256" key="3">
    <source>
        <dbReference type="ARBA" id="ARBA00022729"/>
    </source>
</evidence>
<keyword evidence="9" id="KW-1185">Reference proteome</keyword>
<evidence type="ECO:0000256" key="5">
    <source>
        <dbReference type="SAM" id="SignalP"/>
    </source>
</evidence>
<evidence type="ECO:0000313" key="9">
    <source>
        <dbReference type="Proteomes" id="UP001148018"/>
    </source>
</evidence>
<comment type="subcellular location">
    <subcellularLocation>
        <location evidence="1">Secreted</location>
    </subcellularLocation>
</comment>
<dbReference type="Gene3D" id="2.60.220.50">
    <property type="match status" value="1"/>
</dbReference>
<dbReference type="InterPro" id="IPR043838">
    <property type="entry name" value="AGRB_N"/>
</dbReference>
<keyword evidence="3 5" id="KW-0732">Signal</keyword>
<dbReference type="PANTHER" id="PTHR10239">
    <property type="entry name" value="ISTHMIN-2"/>
    <property type="match status" value="1"/>
</dbReference>
<reference evidence="8" key="1">
    <citation type="submission" date="2022-07" db="EMBL/GenBank/DDBJ databases">
        <title>Chromosome-level genome of Muraenolepis orangiensis.</title>
        <authorList>
            <person name="Kim J."/>
        </authorList>
    </citation>
    <scope>NUCLEOTIDE SEQUENCE</scope>
    <source>
        <strain evidence="8">KU_S4_2022</strain>
        <tissue evidence="8">Muscle</tissue>
    </source>
</reference>
<dbReference type="InterPro" id="IPR032471">
    <property type="entry name" value="AGRL2-4_GAIN_subdom_A"/>
</dbReference>